<keyword evidence="1" id="KW-0732">Signal</keyword>
<dbReference type="PANTHER" id="PTHR46361:SF3">
    <property type="entry name" value="ELECTRON CARRIER_ PROTEIN DISULFIDE OXIDOREDUCTASE"/>
    <property type="match status" value="1"/>
</dbReference>
<proteinExistence type="predicted"/>
<reference evidence="3 4" key="1">
    <citation type="submission" date="2019-03" db="EMBL/GenBank/DDBJ databases">
        <title>Flavobacterium AR-3-4 sp. nov. isolated from arctic soil.</title>
        <authorList>
            <person name="Chaudhary D.K."/>
        </authorList>
    </citation>
    <scope>NUCLEOTIDE SEQUENCE [LARGE SCALE GENOMIC DNA]</scope>
    <source>
        <strain evidence="3 4">AR-3-4</strain>
    </source>
</reference>
<evidence type="ECO:0000313" key="3">
    <source>
        <dbReference type="EMBL" id="TDD95593.1"/>
    </source>
</evidence>
<comment type="caution">
    <text evidence="3">The sequence shown here is derived from an EMBL/GenBank/DDBJ whole genome shotgun (WGS) entry which is preliminary data.</text>
</comment>
<dbReference type="PANTHER" id="PTHR46361">
    <property type="entry name" value="ELECTRON CARRIER/ PROTEIN DISULFIDE OXIDOREDUCTASE"/>
    <property type="match status" value="1"/>
</dbReference>
<dbReference type="EMBL" id="SMFK01000010">
    <property type="protein sequence ID" value="TDD95593.1"/>
    <property type="molecule type" value="Genomic_DNA"/>
</dbReference>
<organism evidence="3 4">
    <name type="scientific">Flavobacterium cellulosilyticum</name>
    <dbReference type="NCBI Taxonomy" id="2541731"/>
    <lineage>
        <taxon>Bacteria</taxon>
        <taxon>Pseudomonadati</taxon>
        <taxon>Bacteroidota</taxon>
        <taxon>Flavobacteriia</taxon>
        <taxon>Flavobacteriales</taxon>
        <taxon>Flavobacteriaceae</taxon>
        <taxon>Flavobacterium</taxon>
    </lineage>
</organism>
<dbReference type="Proteomes" id="UP000295479">
    <property type="component" value="Unassembled WGS sequence"/>
</dbReference>
<dbReference type="OrthoDB" id="526867at2"/>
<protein>
    <submittedName>
        <fullName evidence="3">DUF547 domain-containing protein</fullName>
    </submittedName>
</protein>
<sequence length="263" mass="30243">MYEYQQKTVCLSKKIVLLLAFIPFISCANNSSTIPEIAYGTPREITSDAKTINHSQWNDLLQKHVSTNGNVDYKGFQKDAVALQSYLDLLAKNLPQKSWSKNAVLAYWINAYNAYTVKLILDNYPVKSIKKIDNPWDKDFFTLGDKKYSLGEIEHKILRKMNEPRIHFAINCASYSCPNLSNKAYSETELDKQLDAAAKSFVNDTTKNTFTSDRIEISSIFDWFSGDFKTKGTLIDFLNKYSTIKINTKAKVKYKDYNWNLNE</sequence>
<name>A0A4R5CBK6_9FLAO</name>
<feature type="chain" id="PRO_5020360971" evidence="1">
    <location>
        <begin position="29"/>
        <end position="263"/>
    </location>
</feature>
<dbReference type="InterPro" id="IPR006869">
    <property type="entry name" value="DUF547"/>
</dbReference>
<accession>A0A4R5CBK6</accession>
<evidence type="ECO:0000313" key="4">
    <source>
        <dbReference type="Proteomes" id="UP000295479"/>
    </source>
</evidence>
<evidence type="ECO:0000259" key="2">
    <source>
        <dbReference type="Pfam" id="PF04784"/>
    </source>
</evidence>
<dbReference type="Pfam" id="PF04784">
    <property type="entry name" value="DUF547"/>
    <property type="match status" value="1"/>
</dbReference>
<feature type="domain" description="DUF547" evidence="2">
    <location>
        <begin position="97"/>
        <end position="202"/>
    </location>
</feature>
<feature type="signal peptide" evidence="1">
    <location>
        <begin position="1"/>
        <end position="28"/>
    </location>
</feature>
<evidence type="ECO:0000256" key="1">
    <source>
        <dbReference type="SAM" id="SignalP"/>
    </source>
</evidence>
<gene>
    <name evidence="3" type="ORF">E0F76_13850</name>
</gene>
<dbReference type="AlphaFoldDB" id="A0A4R5CBK6"/>
<keyword evidence="4" id="KW-1185">Reference proteome</keyword>